<sequence length="464" mass="52973">MNTTPDTSSSSDADLESLIQSLPACRRCRDCRRGCDTLLPSCRQCSKAKAECVFYDHGRKEFIPRSYIAKLVEDVQKLSSVAQTPSSVITPSTIASSSTAEAASVSADEHLHSHHFVYASGSYRYLGANSCLLRSPRLQRTEASVPLIPQSEEWEQVVKSCTRTQDLVRTYLDVVQPLYPVLDSGLRFLAPQPPEDLTSADLFALNMVCSIACYVMPEYKRKRDPRWHWSDLGKLDFHHFACKKFRLLAQNYFSKAAEYLEASTMERSIVTLRSVMLLAINSLFDPQSGNCPTMAKPDWLQESELCFDKNKPARYLCSLFRAQRRFRKGDRSVLTLLPRLDETDELSRHPWLRIVLHQTHLLMNPIWQCAWFVLEAVVSQGGFHTFLTPHWVYRAGCVLLDKINEVYFEYLAQLYSNALVALELSSVKWPNVSLLKGSLVDLLKTMKTKAYWGHKEQTYFDLTL</sequence>
<evidence type="ECO:0000313" key="10">
    <source>
        <dbReference type="Proteomes" id="UP000800097"/>
    </source>
</evidence>
<dbReference type="AlphaFoldDB" id="A0A6A6JQ03"/>
<accession>A0A6A6JQ03</accession>
<evidence type="ECO:0000259" key="8">
    <source>
        <dbReference type="PROSITE" id="PS50048"/>
    </source>
</evidence>
<dbReference type="CDD" id="cd12148">
    <property type="entry name" value="fungal_TF_MHR"/>
    <property type="match status" value="1"/>
</dbReference>
<feature type="domain" description="Zn(2)-C6 fungal-type" evidence="8">
    <location>
        <begin position="24"/>
        <end position="54"/>
    </location>
</feature>
<keyword evidence="2" id="KW-0479">Metal-binding</keyword>
<dbReference type="SUPFAM" id="SSF57701">
    <property type="entry name" value="Zn2/Cys6 DNA-binding domain"/>
    <property type="match status" value="1"/>
</dbReference>
<evidence type="ECO:0000256" key="6">
    <source>
        <dbReference type="ARBA" id="ARBA00023163"/>
    </source>
</evidence>
<dbReference type="GO" id="GO:0043565">
    <property type="term" value="F:sequence-specific DNA binding"/>
    <property type="evidence" value="ECO:0007669"/>
    <property type="project" value="TreeGrafter"/>
</dbReference>
<dbReference type="GO" id="GO:0008270">
    <property type="term" value="F:zinc ion binding"/>
    <property type="evidence" value="ECO:0007669"/>
    <property type="project" value="InterPro"/>
</dbReference>
<dbReference type="Gene3D" id="4.10.240.10">
    <property type="entry name" value="Zn(2)-C6 fungal-type DNA-binding domain"/>
    <property type="match status" value="1"/>
</dbReference>
<keyword evidence="4" id="KW-0805">Transcription regulation</keyword>
<evidence type="ECO:0000313" key="9">
    <source>
        <dbReference type="EMBL" id="KAF2277039.1"/>
    </source>
</evidence>
<dbReference type="Proteomes" id="UP000800097">
    <property type="component" value="Unassembled WGS sequence"/>
</dbReference>
<dbReference type="PANTHER" id="PTHR47782">
    <property type="entry name" value="ZN(II)2CYS6 TRANSCRIPTION FACTOR (EUROFUNG)-RELATED"/>
    <property type="match status" value="1"/>
</dbReference>
<evidence type="ECO:0000256" key="3">
    <source>
        <dbReference type="ARBA" id="ARBA00022833"/>
    </source>
</evidence>
<keyword evidence="3" id="KW-0862">Zinc</keyword>
<evidence type="ECO:0000256" key="5">
    <source>
        <dbReference type="ARBA" id="ARBA00023125"/>
    </source>
</evidence>
<dbReference type="PANTHER" id="PTHR47782:SF8">
    <property type="entry name" value="ZN(II)2CYS6 TRANSCRIPTION FACTOR (EUROFUNG)"/>
    <property type="match status" value="1"/>
</dbReference>
<keyword evidence="10" id="KW-1185">Reference proteome</keyword>
<reference evidence="9" key="1">
    <citation type="journal article" date="2020" name="Stud. Mycol.">
        <title>101 Dothideomycetes genomes: a test case for predicting lifestyles and emergence of pathogens.</title>
        <authorList>
            <person name="Haridas S."/>
            <person name="Albert R."/>
            <person name="Binder M."/>
            <person name="Bloem J."/>
            <person name="Labutti K."/>
            <person name="Salamov A."/>
            <person name="Andreopoulos B."/>
            <person name="Baker S."/>
            <person name="Barry K."/>
            <person name="Bills G."/>
            <person name="Bluhm B."/>
            <person name="Cannon C."/>
            <person name="Castanera R."/>
            <person name="Culley D."/>
            <person name="Daum C."/>
            <person name="Ezra D."/>
            <person name="Gonzalez J."/>
            <person name="Henrissat B."/>
            <person name="Kuo A."/>
            <person name="Liang C."/>
            <person name="Lipzen A."/>
            <person name="Lutzoni F."/>
            <person name="Magnuson J."/>
            <person name="Mondo S."/>
            <person name="Nolan M."/>
            <person name="Ohm R."/>
            <person name="Pangilinan J."/>
            <person name="Park H.-J."/>
            <person name="Ramirez L."/>
            <person name="Alfaro M."/>
            <person name="Sun H."/>
            <person name="Tritt A."/>
            <person name="Yoshinaga Y."/>
            <person name="Zwiers L.-H."/>
            <person name="Turgeon B."/>
            <person name="Goodwin S."/>
            <person name="Spatafora J."/>
            <person name="Crous P."/>
            <person name="Grigoriev I."/>
        </authorList>
    </citation>
    <scope>NUCLEOTIDE SEQUENCE</scope>
    <source>
        <strain evidence="9">CBS 379.55</strain>
    </source>
</reference>
<dbReference type="OrthoDB" id="25921at2759"/>
<protein>
    <recommendedName>
        <fullName evidence="8">Zn(2)-C6 fungal-type domain-containing protein</fullName>
    </recommendedName>
</protein>
<keyword evidence="7" id="KW-0539">Nucleus</keyword>
<evidence type="ECO:0000256" key="1">
    <source>
        <dbReference type="ARBA" id="ARBA00004123"/>
    </source>
</evidence>
<dbReference type="GO" id="GO:0000981">
    <property type="term" value="F:DNA-binding transcription factor activity, RNA polymerase II-specific"/>
    <property type="evidence" value="ECO:0007669"/>
    <property type="project" value="InterPro"/>
</dbReference>
<organism evidence="9 10">
    <name type="scientific">Westerdykella ornata</name>
    <dbReference type="NCBI Taxonomy" id="318751"/>
    <lineage>
        <taxon>Eukaryota</taxon>
        <taxon>Fungi</taxon>
        <taxon>Dikarya</taxon>
        <taxon>Ascomycota</taxon>
        <taxon>Pezizomycotina</taxon>
        <taxon>Dothideomycetes</taxon>
        <taxon>Pleosporomycetidae</taxon>
        <taxon>Pleosporales</taxon>
        <taxon>Sporormiaceae</taxon>
        <taxon>Westerdykella</taxon>
    </lineage>
</organism>
<dbReference type="RefSeq" id="XP_033654578.1">
    <property type="nucleotide sequence ID" value="XM_033795508.1"/>
</dbReference>
<evidence type="ECO:0000256" key="7">
    <source>
        <dbReference type="ARBA" id="ARBA00023242"/>
    </source>
</evidence>
<dbReference type="PROSITE" id="PS50048">
    <property type="entry name" value="ZN2_CY6_FUNGAL_2"/>
    <property type="match status" value="1"/>
</dbReference>
<dbReference type="InterPro" id="IPR036864">
    <property type="entry name" value="Zn2-C6_fun-type_DNA-bd_sf"/>
</dbReference>
<evidence type="ECO:0000256" key="2">
    <source>
        <dbReference type="ARBA" id="ARBA00022723"/>
    </source>
</evidence>
<dbReference type="InterPro" id="IPR001138">
    <property type="entry name" value="Zn2Cys6_DnaBD"/>
</dbReference>
<proteinExistence type="predicted"/>
<dbReference type="EMBL" id="ML986491">
    <property type="protein sequence ID" value="KAF2277039.1"/>
    <property type="molecule type" value="Genomic_DNA"/>
</dbReference>
<gene>
    <name evidence="9" type="ORF">EI97DRAFT_375495</name>
</gene>
<name>A0A6A6JQ03_WESOR</name>
<keyword evidence="5" id="KW-0238">DNA-binding</keyword>
<dbReference type="PROSITE" id="PS00463">
    <property type="entry name" value="ZN2_CY6_FUNGAL_1"/>
    <property type="match status" value="1"/>
</dbReference>
<dbReference type="GO" id="GO:0045944">
    <property type="term" value="P:positive regulation of transcription by RNA polymerase II"/>
    <property type="evidence" value="ECO:0007669"/>
    <property type="project" value="TreeGrafter"/>
</dbReference>
<evidence type="ECO:0000256" key="4">
    <source>
        <dbReference type="ARBA" id="ARBA00023015"/>
    </source>
</evidence>
<comment type="subcellular location">
    <subcellularLocation>
        <location evidence="1">Nucleus</location>
    </subcellularLocation>
</comment>
<dbReference type="GO" id="GO:0005634">
    <property type="term" value="C:nucleus"/>
    <property type="evidence" value="ECO:0007669"/>
    <property type="project" value="UniProtKB-SubCell"/>
</dbReference>
<dbReference type="GeneID" id="54548683"/>
<keyword evidence="6" id="KW-0804">Transcription</keyword>
<dbReference type="InterPro" id="IPR052202">
    <property type="entry name" value="Yeast_MetPath_Reg"/>
</dbReference>